<evidence type="ECO:0000313" key="1">
    <source>
        <dbReference type="EMBL" id="KAJ2886092.1"/>
    </source>
</evidence>
<name>A0ACC1LW44_9FUNG</name>
<dbReference type="EC" id="2.3.1.86" evidence="1"/>
<sequence length="492" mass="52892">ADEDAFFRVCESILGLLMLTGAYPQLDYPAVTVTASAWSASAAPSSAVPTPMVLVTKLSRLQLESAIQKHNLQQQASADTVYMSLINTASAFVVSGATESIEAFVELLYREHDSNGADQTRVSHSQRKPGVFVKYLSINAPYHCPLLTHAYEGACEYATRKGWVLDARNMLRPVRAGDDGHDIRNEGNNLSHYLLKSMCVLPVNWPVAVGCAGITHVVDFGPGGVCGFGLLTQRVLDGQGVSIICAGAIGRQASSLAKKTDLYQVCSSKLVSAVNWSDQFRPQLVRCAGDGSIHISTRMSRLLGKPPIMVAGMTPSTVSEVFVSAVMRAGYHIELSGGGHFSEAMLRDKVDKILKLAGSGHNVTVNSIYVNPFLWNIQYPAIQSMRREGIPMDGMCIGAGVPSYEVTNDIIASIRAVGFRHLGLKPSSVATIRLVIKIAQANPDFPILLQWTGGRAGGHHSFEDFHHPILDTYGAIRAQKNIVLVAGSGFGG</sequence>
<comment type="caution">
    <text evidence="1">The sequence shown here is derived from an EMBL/GenBank/DDBJ whole genome shotgun (WGS) entry which is preliminary data.</text>
</comment>
<dbReference type="Proteomes" id="UP001139981">
    <property type="component" value="Unassembled WGS sequence"/>
</dbReference>
<keyword evidence="1" id="KW-0012">Acyltransferase</keyword>
<keyword evidence="1" id="KW-0808">Transferase</keyword>
<reference evidence="1" key="1">
    <citation type="submission" date="2022-07" db="EMBL/GenBank/DDBJ databases">
        <title>Phylogenomic reconstructions and comparative analyses of Kickxellomycotina fungi.</title>
        <authorList>
            <person name="Reynolds N.K."/>
            <person name="Stajich J.E."/>
            <person name="Barry K."/>
            <person name="Grigoriev I.V."/>
            <person name="Crous P."/>
            <person name="Smith M.E."/>
        </authorList>
    </citation>
    <scope>NUCLEOTIDE SEQUENCE</scope>
    <source>
        <strain evidence="1">CBS 190363</strain>
    </source>
</reference>
<protein>
    <submittedName>
        <fullName evidence="1">Fatty acid synthase alpha subunit Lsd1</fullName>
        <ecNumber evidence="1">2.3.1.86</ecNumber>
    </submittedName>
</protein>
<accession>A0ACC1LW44</accession>
<organism evidence="1 2">
    <name type="scientific">Coemansia aciculifera</name>
    <dbReference type="NCBI Taxonomy" id="417176"/>
    <lineage>
        <taxon>Eukaryota</taxon>
        <taxon>Fungi</taxon>
        <taxon>Fungi incertae sedis</taxon>
        <taxon>Zoopagomycota</taxon>
        <taxon>Kickxellomycotina</taxon>
        <taxon>Kickxellomycetes</taxon>
        <taxon>Kickxellales</taxon>
        <taxon>Kickxellaceae</taxon>
        <taxon>Coemansia</taxon>
    </lineage>
</organism>
<proteinExistence type="predicted"/>
<feature type="non-terminal residue" evidence="1">
    <location>
        <position position="492"/>
    </location>
</feature>
<gene>
    <name evidence="1" type="primary">fas2_39</name>
    <name evidence="1" type="ORF">IWW38_005260</name>
</gene>
<dbReference type="EMBL" id="JANBVB010002358">
    <property type="protein sequence ID" value="KAJ2886092.1"/>
    <property type="molecule type" value="Genomic_DNA"/>
</dbReference>
<evidence type="ECO:0000313" key="2">
    <source>
        <dbReference type="Proteomes" id="UP001139981"/>
    </source>
</evidence>
<feature type="non-terminal residue" evidence="1">
    <location>
        <position position="1"/>
    </location>
</feature>
<keyword evidence="2" id="KW-1185">Reference proteome</keyword>